<evidence type="ECO:0000313" key="2">
    <source>
        <dbReference type="EMBL" id="MFC3456010.1"/>
    </source>
</evidence>
<reference evidence="3" key="1">
    <citation type="journal article" date="2019" name="Int. J. Syst. Evol. Microbiol.">
        <title>The Global Catalogue of Microorganisms (GCM) 10K type strain sequencing project: providing services to taxonomists for standard genome sequencing and annotation.</title>
        <authorList>
            <consortium name="The Broad Institute Genomics Platform"/>
            <consortium name="The Broad Institute Genome Sequencing Center for Infectious Disease"/>
            <person name="Wu L."/>
            <person name="Ma J."/>
        </authorList>
    </citation>
    <scope>NUCLEOTIDE SEQUENCE [LARGE SCALE GENOMIC DNA]</scope>
    <source>
        <strain evidence="3">CGMCC 4.7676</strain>
    </source>
</reference>
<keyword evidence="2" id="KW-0378">Hydrolase</keyword>
<dbReference type="GO" id="GO:0004519">
    <property type="term" value="F:endonuclease activity"/>
    <property type="evidence" value="ECO:0007669"/>
    <property type="project" value="UniProtKB-KW"/>
</dbReference>
<organism evidence="2 3">
    <name type="scientific">Amycolatopsis speibonae</name>
    <dbReference type="NCBI Taxonomy" id="1450224"/>
    <lineage>
        <taxon>Bacteria</taxon>
        <taxon>Bacillati</taxon>
        <taxon>Actinomycetota</taxon>
        <taxon>Actinomycetes</taxon>
        <taxon>Pseudonocardiales</taxon>
        <taxon>Pseudonocardiaceae</taxon>
        <taxon>Amycolatopsis</taxon>
    </lineage>
</organism>
<gene>
    <name evidence="2" type="ORF">ACFOSH_41820</name>
</gene>
<comment type="caution">
    <text evidence="2">The sequence shown here is derived from an EMBL/GenBank/DDBJ whole genome shotgun (WGS) entry which is preliminary data.</text>
</comment>
<feature type="non-terminal residue" evidence="2">
    <location>
        <position position="1"/>
    </location>
</feature>
<feature type="region of interest" description="Disordered" evidence="1">
    <location>
        <begin position="33"/>
        <end position="55"/>
    </location>
</feature>
<accession>A0ABV7PD21</accession>
<proteinExistence type="predicted"/>
<keyword evidence="3" id="KW-1185">Reference proteome</keyword>
<protein>
    <submittedName>
        <fullName evidence="2">HNH endonuclease</fullName>
    </submittedName>
</protein>
<dbReference type="Proteomes" id="UP001595645">
    <property type="component" value="Unassembled WGS sequence"/>
</dbReference>
<keyword evidence="2" id="KW-0255">Endonuclease</keyword>
<keyword evidence="2" id="KW-0540">Nuclease</keyword>
<evidence type="ECO:0000256" key="1">
    <source>
        <dbReference type="SAM" id="MobiDB-lite"/>
    </source>
</evidence>
<dbReference type="EMBL" id="JBHRWK010000107">
    <property type="protein sequence ID" value="MFC3456010.1"/>
    <property type="molecule type" value="Genomic_DNA"/>
</dbReference>
<sequence>LGDTDLNNLCLVCRYHHLVIHGQSGRQVHIASDGRPEFVPPQYLDPLQTPRRNHR</sequence>
<name>A0ABV7PD21_9PSEU</name>
<evidence type="ECO:0000313" key="3">
    <source>
        <dbReference type="Proteomes" id="UP001595645"/>
    </source>
</evidence>